<evidence type="ECO:0000256" key="2">
    <source>
        <dbReference type="ARBA" id="ARBA00012513"/>
    </source>
</evidence>
<feature type="binding site" evidence="11">
    <location>
        <position position="352"/>
    </location>
    <ligand>
        <name>ATP</name>
        <dbReference type="ChEBI" id="CHEBI:30616"/>
    </ligand>
</feature>
<evidence type="ECO:0000256" key="4">
    <source>
        <dbReference type="ARBA" id="ARBA00022729"/>
    </source>
</evidence>
<sequence length="557" mass="62376">MSLDVSGNLVLFDQNNYSVWRSFDHPTDTLVLGQALCRGQNLSAKPSNTKWPDARIYFSAELDGLQYSFEPATYIQLFQAITPPTYRTTTCYAFVNGSLGFPDKIFLLPLAPSMQLMKLESDGHLRLYEMVMPNIELLMVLDVLSIAMNSCDYPLACDDYGVCSNGQCSCPSLSYFRFQDERHPDAGCKPLTSSSCDHVHDHQLMPLYNVSYFSQNMFLSLATQDTPKRVCMNSCLLDCSCKVVLFQNSSYGHDSGNCLLLSEKNLILLTEDLADPVLAFFKIKDNYSEKPVIWKKCKKHEEPLFDGIPGTPKWFSFHELKVATRNFSTKLGVGGFGSVFKGTIGKETIAVKRLEGVDQGMEEFLAEVKTIGRIHQVNLVRLVGFCAEKSHRLLVYEYMSNGSLDRWIFRSSPVFTLSWKIRQKADIYSFGIVMIEIICGRENLDESLADENIHLISLLQEKARLSQLSDLVDSSSNGMKFYMEEVVQTMKLAMWCLQVDSGRRPSMSTVVRALEGVTSVEAPADCTFVPSFASSNANAVALTSSYVPSESHLSGPR</sequence>
<dbReference type="Gene3D" id="3.30.200.20">
    <property type="entry name" value="Phosphorylase Kinase, domain 1"/>
    <property type="match status" value="1"/>
</dbReference>
<gene>
    <name evidence="13" type="ORF">HU200_057488</name>
</gene>
<dbReference type="InterPro" id="IPR036426">
    <property type="entry name" value="Bulb-type_lectin_dom_sf"/>
</dbReference>
<proteinExistence type="predicted"/>
<dbReference type="InterPro" id="IPR011009">
    <property type="entry name" value="Kinase-like_dom_sf"/>
</dbReference>
<dbReference type="PANTHER" id="PTHR47976">
    <property type="entry name" value="G-TYPE LECTIN S-RECEPTOR-LIKE SERINE/THREONINE-PROTEIN KINASE SD2-5"/>
    <property type="match status" value="1"/>
</dbReference>
<keyword evidence="14" id="KW-1185">Reference proteome</keyword>
<accession>A0A835E2T8</accession>
<dbReference type="FunFam" id="3.30.200.20:FF:000178">
    <property type="entry name" value="serine/threonine-protein kinase PBS1-like"/>
    <property type="match status" value="1"/>
</dbReference>
<dbReference type="GO" id="GO:0016020">
    <property type="term" value="C:membrane"/>
    <property type="evidence" value="ECO:0007669"/>
    <property type="project" value="UniProtKB-SubCell"/>
</dbReference>
<evidence type="ECO:0000313" key="13">
    <source>
        <dbReference type="EMBL" id="KAF8660715.1"/>
    </source>
</evidence>
<organism evidence="13 14">
    <name type="scientific">Digitaria exilis</name>
    <dbReference type="NCBI Taxonomy" id="1010633"/>
    <lineage>
        <taxon>Eukaryota</taxon>
        <taxon>Viridiplantae</taxon>
        <taxon>Streptophyta</taxon>
        <taxon>Embryophyta</taxon>
        <taxon>Tracheophyta</taxon>
        <taxon>Spermatophyta</taxon>
        <taxon>Magnoliopsida</taxon>
        <taxon>Liliopsida</taxon>
        <taxon>Poales</taxon>
        <taxon>Poaceae</taxon>
        <taxon>PACMAD clade</taxon>
        <taxon>Panicoideae</taxon>
        <taxon>Panicodae</taxon>
        <taxon>Paniceae</taxon>
        <taxon>Anthephorinae</taxon>
        <taxon>Digitaria</taxon>
    </lineage>
</organism>
<dbReference type="EC" id="2.7.11.1" evidence="2"/>
<evidence type="ECO:0000256" key="10">
    <source>
        <dbReference type="ARBA" id="ARBA00048679"/>
    </source>
</evidence>
<evidence type="ECO:0000259" key="12">
    <source>
        <dbReference type="PROSITE" id="PS50011"/>
    </source>
</evidence>
<evidence type="ECO:0000256" key="3">
    <source>
        <dbReference type="ARBA" id="ARBA00022679"/>
    </source>
</evidence>
<evidence type="ECO:0000256" key="7">
    <source>
        <dbReference type="ARBA" id="ARBA00022840"/>
    </source>
</evidence>
<dbReference type="InterPro" id="IPR001245">
    <property type="entry name" value="Ser-Thr/Tyr_kinase_cat_dom"/>
</dbReference>
<evidence type="ECO:0000256" key="9">
    <source>
        <dbReference type="ARBA" id="ARBA00047899"/>
    </source>
</evidence>
<dbReference type="InterPro" id="IPR051343">
    <property type="entry name" value="G-type_lectin_kinases/EP1-like"/>
</dbReference>
<dbReference type="InterPro" id="IPR000719">
    <property type="entry name" value="Prot_kinase_dom"/>
</dbReference>
<keyword evidence="5" id="KW-0430">Lectin</keyword>
<evidence type="ECO:0000313" key="14">
    <source>
        <dbReference type="Proteomes" id="UP000636709"/>
    </source>
</evidence>
<comment type="caution">
    <text evidence="13">The sequence shown here is derived from an EMBL/GenBank/DDBJ whole genome shotgun (WGS) entry which is preliminary data.</text>
</comment>
<dbReference type="PROSITE" id="PS50011">
    <property type="entry name" value="PROTEIN_KINASE_DOM"/>
    <property type="match status" value="1"/>
</dbReference>
<keyword evidence="7 11" id="KW-0067">ATP-binding</keyword>
<comment type="subcellular location">
    <subcellularLocation>
        <location evidence="1">Membrane</location>
        <topology evidence="1">Single-pass type I membrane protein</topology>
    </subcellularLocation>
</comment>
<evidence type="ECO:0000256" key="1">
    <source>
        <dbReference type="ARBA" id="ARBA00004479"/>
    </source>
</evidence>
<reference evidence="13" key="1">
    <citation type="submission" date="2020-07" db="EMBL/GenBank/DDBJ databases">
        <title>Genome sequence and genetic diversity analysis of an under-domesticated orphan crop, white fonio (Digitaria exilis).</title>
        <authorList>
            <person name="Bennetzen J.L."/>
            <person name="Chen S."/>
            <person name="Ma X."/>
            <person name="Wang X."/>
            <person name="Yssel A.E.J."/>
            <person name="Chaluvadi S.R."/>
            <person name="Johnson M."/>
            <person name="Gangashetty P."/>
            <person name="Hamidou F."/>
            <person name="Sanogo M.D."/>
            <person name="Zwaenepoel A."/>
            <person name="Wallace J."/>
            <person name="Van De Peer Y."/>
            <person name="Van Deynze A."/>
        </authorList>
    </citation>
    <scope>NUCLEOTIDE SEQUENCE</scope>
    <source>
        <tissue evidence="13">Leaves</tissue>
    </source>
</reference>
<dbReference type="SUPFAM" id="SSF51110">
    <property type="entry name" value="alpha-D-mannose-specific plant lectins"/>
    <property type="match status" value="1"/>
</dbReference>
<dbReference type="PROSITE" id="PS00107">
    <property type="entry name" value="PROTEIN_KINASE_ATP"/>
    <property type="match status" value="1"/>
</dbReference>
<dbReference type="AlphaFoldDB" id="A0A835E2T8"/>
<keyword evidence="3" id="KW-0808">Transferase</keyword>
<comment type="catalytic activity">
    <reaction evidence="10">
        <text>L-seryl-[protein] + ATP = O-phospho-L-seryl-[protein] + ADP + H(+)</text>
        <dbReference type="Rhea" id="RHEA:17989"/>
        <dbReference type="Rhea" id="RHEA-COMP:9863"/>
        <dbReference type="Rhea" id="RHEA-COMP:11604"/>
        <dbReference type="ChEBI" id="CHEBI:15378"/>
        <dbReference type="ChEBI" id="CHEBI:29999"/>
        <dbReference type="ChEBI" id="CHEBI:30616"/>
        <dbReference type="ChEBI" id="CHEBI:83421"/>
        <dbReference type="ChEBI" id="CHEBI:456216"/>
        <dbReference type="EC" id="2.7.11.1"/>
    </reaction>
</comment>
<dbReference type="SUPFAM" id="SSF56112">
    <property type="entry name" value="Protein kinase-like (PK-like)"/>
    <property type="match status" value="1"/>
</dbReference>
<comment type="catalytic activity">
    <reaction evidence="9">
        <text>L-threonyl-[protein] + ATP = O-phospho-L-threonyl-[protein] + ADP + H(+)</text>
        <dbReference type="Rhea" id="RHEA:46608"/>
        <dbReference type="Rhea" id="RHEA-COMP:11060"/>
        <dbReference type="Rhea" id="RHEA-COMP:11605"/>
        <dbReference type="ChEBI" id="CHEBI:15378"/>
        <dbReference type="ChEBI" id="CHEBI:30013"/>
        <dbReference type="ChEBI" id="CHEBI:30616"/>
        <dbReference type="ChEBI" id="CHEBI:61977"/>
        <dbReference type="ChEBI" id="CHEBI:456216"/>
        <dbReference type="EC" id="2.7.11.1"/>
    </reaction>
</comment>
<evidence type="ECO:0000256" key="8">
    <source>
        <dbReference type="ARBA" id="ARBA00023170"/>
    </source>
</evidence>
<dbReference type="OrthoDB" id="4062651at2759"/>
<dbReference type="InterPro" id="IPR017441">
    <property type="entry name" value="Protein_kinase_ATP_BS"/>
</dbReference>
<dbReference type="GO" id="GO:0005524">
    <property type="term" value="F:ATP binding"/>
    <property type="evidence" value="ECO:0007669"/>
    <property type="project" value="UniProtKB-UniRule"/>
</dbReference>
<evidence type="ECO:0000256" key="5">
    <source>
        <dbReference type="ARBA" id="ARBA00022734"/>
    </source>
</evidence>
<dbReference type="PANTHER" id="PTHR47976:SF42">
    <property type="entry name" value="RECEPTOR-LIKE SERINE_THREONINE-PROTEIN KINASE"/>
    <property type="match status" value="1"/>
</dbReference>
<dbReference type="GO" id="GO:0004674">
    <property type="term" value="F:protein serine/threonine kinase activity"/>
    <property type="evidence" value="ECO:0007669"/>
    <property type="project" value="UniProtKB-EC"/>
</dbReference>
<protein>
    <recommendedName>
        <fullName evidence="2">non-specific serine/threonine protein kinase</fullName>
        <ecNumber evidence="2">2.7.11.1</ecNumber>
    </recommendedName>
</protein>
<evidence type="ECO:0000256" key="6">
    <source>
        <dbReference type="ARBA" id="ARBA00022741"/>
    </source>
</evidence>
<evidence type="ECO:0000256" key="11">
    <source>
        <dbReference type="PROSITE-ProRule" id="PRU10141"/>
    </source>
</evidence>
<keyword evidence="6 11" id="KW-0547">Nucleotide-binding</keyword>
<dbReference type="Proteomes" id="UP000636709">
    <property type="component" value="Unassembled WGS sequence"/>
</dbReference>
<keyword evidence="8" id="KW-0675">Receptor</keyword>
<feature type="domain" description="Protein kinase" evidence="12">
    <location>
        <begin position="325"/>
        <end position="557"/>
    </location>
</feature>
<name>A0A835E2T8_9POAL</name>
<dbReference type="Pfam" id="PF07714">
    <property type="entry name" value="PK_Tyr_Ser-Thr"/>
    <property type="match status" value="1"/>
</dbReference>
<keyword evidence="4" id="KW-0732">Signal</keyword>
<dbReference type="EMBL" id="JACEFO010002432">
    <property type="protein sequence ID" value="KAF8660715.1"/>
    <property type="molecule type" value="Genomic_DNA"/>
</dbReference>
<dbReference type="Gene3D" id="1.10.510.10">
    <property type="entry name" value="Transferase(Phosphotransferase) domain 1"/>
    <property type="match status" value="1"/>
</dbReference>